<feature type="compositionally biased region" description="Basic residues" evidence="1">
    <location>
        <begin position="151"/>
        <end position="161"/>
    </location>
</feature>
<dbReference type="OrthoDB" id="9797358at2"/>
<comment type="caution">
    <text evidence="2">The sequence shown here is derived from an EMBL/GenBank/DDBJ whole genome shotgun (WGS) entry which is preliminary data.</text>
</comment>
<evidence type="ECO:0000256" key="1">
    <source>
        <dbReference type="SAM" id="MobiDB-lite"/>
    </source>
</evidence>
<dbReference type="PANTHER" id="PTHR37486">
    <property type="entry name" value="STRINGENT STARVATION PROTEIN B"/>
    <property type="match status" value="1"/>
</dbReference>
<dbReference type="RefSeq" id="WP_126841933.1">
    <property type="nucleotide sequence ID" value="NZ_PIQH01000006.1"/>
</dbReference>
<keyword evidence="2" id="KW-0378">Hydrolase</keyword>
<dbReference type="SUPFAM" id="SSF101738">
    <property type="entry name" value="SspB-like"/>
    <property type="match status" value="1"/>
</dbReference>
<dbReference type="EMBL" id="PIQH01000006">
    <property type="protein sequence ID" value="RUO80096.1"/>
    <property type="molecule type" value="Genomic_DNA"/>
</dbReference>
<dbReference type="Proteomes" id="UP000287996">
    <property type="component" value="Unassembled WGS sequence"/>
</dbReference>
<name>A0A432ZQI9_9GAMM</name>
<dbReference type="NCBIfam" id="NF008769">
    <property type="entry name" value="PRK11798.2-5"/>
    <property type="match status" value="1"/>
</dbReference>
<dbReference type="GO" id="GO:0008233">
    <property type="term" value="F:peptidase activity"/>
    <property type="evidence" value="ECO:0007669"/>
    <property type="project" value="UniProtKB-KW"/>
</dbReference>
<dbReference type="AlphaFoldDB" id="A0A432ZQI9"/>
<feature type="region of interest" description="Disordered" evidence="1">
    <location>
        <begin position="115"/>
        <end position="161"/>
    </location>
</feature>
<proteinExistence type="predicted"/>
<keyword evidence="2" id="KW-0645">Protease</keyword>
<protein>
    <submittedName>
        <fullName evidence="2">ClpXP protease specificity-enhancing factor</fullName>
    </submittedName>
</protein>
<evidence type="ECO:0000313" key="3">
    <source>
        <dbReference type="Proteomes" id="UP000287996"/>
    </source>
</evidence>
<dbReference type="Gene3D" id="2.30.30.220">
    <property type="entry name" value="SspB-like"/>
    <property type="match status" value="1"/>
</dbReference>
<dbReference type="GO" id="GO:0006508">
    <property type="term" value="P:proteolysis"/>
    <property type="evidence" value="ECO:0007669"/>
    <property type="project" value="UniProtKB-KW"/>
</dbReference>
<dbReference type="Pfam" id="PF04386">
    <property type="entry name" value="SspB"/>
    <property type="match status" value="1"/>
</dbReference>
<organism evidence="2 3">
    <name type="scientific">Idiomarina tyrosinivorans</name>
    <dbReference type="NCBI Taxonomy" id="1445662"/>
    <lineage>
        <taxon>Bacteria</taxon>
        <taxon>Pseudomonadati</taxon>
        <taxon>Pseudomonadota</taxon>
        <taxon>Gammaproteobacteria</taxon>
        <taxon>Alteromonadales</taxon>
        <taxon>Idiomarinaceae</taxon>
        <taxon>Idiomarina</taxon>
    </lineage>
</organism>
<dbReference type="InterPro" id="IPR007481">
    <property type="entry name" value="SspB"/>
</dbReference>
<reference evidence="2 3" key="1">
    <citation type="journal article" date="2011" name="Front. Microbiol.">
        <title>Genomic signatures of strain selection and enhancement in Bacillus atrophaeus var. globigii, a historical biowarfare simulant.</title>
        <authorList>
            <person name="Gibbons H.S."/>
            <person name="Broomall S.M."/>
            <person name="McNew L.A."/>
            <person name="Daligault H."/>
            <person name="Chapman C."/>
            <person name="Bruce D."/>
            <person name="Karavis M."/>
            <person name="Krepps M."/>
            <person name="McGregor P.A."/>
            <person name="Hong C."/>
            <person name="Park K.H."/>
            <person name="Akmal A."/>
            <person name="Feldman A."/>
            <person name="Lin J.S."/>
            <person name="Chang W.E."/>
            <person name="Higgs B.W."/>
            <person name="Demirev P."/>
            <person name="Lindquist J."/>
            <person name="Liem A."/>
            <person name="Fochler E."/>
            <person name="Read T.D."/>
            <person name="Tapia R."/>
            <person name="Johnson S."/>
            <person name="Bishop-Lilly K.A."/>
            <person name="Detter C."/>
            <person name="Han C."/>
            <person name="Sozhamannan S."/>
            <person name="Rosenzweig C.N."/>
            <person name="Skowronski E.W."/>
        </authorList>
    </citation>
    <scope>NUCLEOTIDE SEQUENCE [LARGE SCALE GENOMIC DNA]</scope>
    <source>
        <strain evidence="2 3">CC-PW-9</strain>
    </source>
</reference>
<evidence type="ECO:0000313" key="2">
    <source>
        <dbReference type="EMBL" id="RUO80096.1"/>
    </source>
</evidence>
<keyword evidence="3" id="KW-1185">Reference proteome</keyword>
<gene>
    <name evidence="2" type="ORF">CWI84_07285</name>
</gene>
<dbReference type="NCBIfam" id="NF008763">
    <property type="entry name" value="PRK11798.1-2"/>
    <property type="match status" value="1"/>
</dbReference>
<dbReference type="GO" id="GO:0045732">
    <property type="term" value="P:positive regulation of protein catabolic process"/>
    <property type="evidence" value="ECO:0007669"/>
    <property type="project" value="TreeGrafter"/>
</dbReference>
<dbReference type="InterPro" id="IPR036760">
    <property type="entry name" value="SspB-like_sf"/>
</dbReference>
<accession>A0A432ZQI9</accession>
<dbReference type="GO" id="GO:0005840">
    <property type="term" value="C:ribosome"/>
    <property type="evidence" value="ECO:0007669"/>
    <property type="project" value="TreeGrafter"/>
</dbReference>
<dbReference type="PIRSF" id="PIRSF005276">
    <property type="entry name" value="SspB"/>
    <property type="match status" value="1"/>
</dbReference>
<sequence>MKPKRPYLLRALYDWILDNQLTPHLVVDATIPGTKVPQDFVSDGQIVLNISTSAVAGLQLLDDEVRFNARFGGKPMQVIVPMSAALAIYARENGAGAMFEAEPELDGAIAVSEVDDADEQQLSSSPNLETVDGGVDDERPSQTSSEEPNKTKKRPNLKVIK</sequence>
<dbReference type="GO" id="GO:0005829">
    <property type="term" value="C:cytosol"/>
    <property type="evidence" value="ECO:0007669"/>
    <property type="project" value="TreeGrafter"/>
</dbReference>
<dbReference type="PANTHER" id="PTHR37486:SF1">
    <property type="entry name" value="STRINGENT STARVATION PROTEIN B"/>
    <property type="match status" value="1"/>
</dbReference>